<gene>
    <name evidence="2" type="ORF">GCM10011509_35560</name>
</gene>
<comment type="caution">
    <text evidence="2">The sequence shown here is derived from an EMBL/GenBank/DDBJ whole genome shotgun (WGS) entry which is preliminary data.</text>
</comment>
<dbReference type="InterPro" id="IPR037883">
    <property type="entry name" value="Knr4/Smi1-like_sf"/>
</dbReference>
<evidence type="ECO:0000313" key="2">
    <source>
        <dbReference type="EMBL" id="GGK83944.1"/>
    </source>
</evidence>
<dbReference type="RefSeq" id="WP_084617071.1">
    <property type="nucleotide sequence ID" value="NZ_BMLB01000012.1"/>
</dbReference>
<dbReference type="SUPFAM" id="SSF160631">
    <property type="entry name" value="SMI1/KNR4-like"/>
    <property type="match status" value="1"/>
</dbReference>
<reference evidence="3" key="1">
    <citation type="journal article" date="2019" name="Int. J. Syst. Evol. Microbiol.">
        <title>The Global Catalogue of Microorganisms (GCM) 10K type strain sequencing project: providing services to taxonomists for standard genome sequencing and annotation.</title>
        <authorList>
            <consortium name="The Broad Institute Genomics Platform"/>
            <consortium name="The Broad Institute Genome Sequencing Center for Infectious Disease"/>
            <person name="Wu L."/>
            <person name="Ma J."/>
        </authorList>
    </citation>
    <scope>NUCLEOTIDE SEQUENCE [LARGE SCALE GENOMIC DNA]</scope>
    <source>
        <strain evidence="3">CGMCC 1.5362</strain>
    </source>
</reference>
<accession>A0ABQ2FE16</accession>
<organism evidence="2 3">
    <name type="scientific">Ornithinimicrobium pekingense</name>
    <dbReference type="NCBI Taxonomy" id="384677"/>
    <lineage>
        <taxon>Bacteria</taxon>
        <taxon>Bacillati</taxon>
        <taxon>Actinomycetota</taxon>
        <taxon>Actinomycetes</taxon>
        <taxon>Micrococcales</taxon>
        <taxon>Ornithinimicrobiaceae</taxon>
        <taxon>Ornithinimicrobium</taxon>
    </lineage>
</organism>
<dbReference type="EMBL" id="BMLB01000012">
    <property type="protein sequence ID" value="GGK83944.1"/>
    <property type="molecule type" value="Genomic_DNA"/>
</dbReference>
<dbReference type="SMART" id="SM00860">
    <property type="entry name" value="SMI1_KNR4"/>
    <property type="match status" value="1"/>
</dbReference>
<dbReference type="Pfam" id="PF09346">
    <property type="entry name" value="SMI1_KNR4"/>
    <property type="match status" value="1"/>
</dbReference>
<keyword evidence="3" id="KW-1185">Reference proteome</keyword>
<dbReference type="Proteomes" id="UP000662111">
    <property type="component" value="Unassembled WGS sequence"/>
</dbReference>
<dbReference type="Gene3D" id="3.40.1580.10">
    <property type="entry name" value="SMI1/KNR4-like"/>
    <property type="match status" value="1"/>
</dbReference>
<sequence>MDYGELVRQLDGCAAALERFGLDVKDKKVHAPATETEVAAVELQLGFTLPDSLRTAFLTITRQVEWSWWVPDGADLPAPFDDIFCGSTWFRLDHLPLLNEHRQQAVDIIFPDPGDAAGQPWRETLPICAVGNGDYLAVDLHPERAGEVIYLEAHGLTDAGNGYRMASSLTDLLERWSPLGQPGPEFCQWHIFSNPTDGMIDPHGEHAVRWKAMIGLP</sequence>
<evidence type="ECO:0000313" key="3">
    <source>
        <dbReference type="Proteomes" id="UP000662111"/>
    </source>
</evidence>
<evidence type="ECO:0000259" key="1">
    <source>
        <dbReference type="SMART" id="SM00860"/>
    </source>
</evidence>
<protein>
    <recommendedName>
        <fullName evidence="1">Knr4/Smi1-like domain-containing protein</fullName>
    </recommendedName>
</protein>
<name>A0ABQ2FE16_9MICO</name>
<dbReference type="InterPro" id="IPR018958">
    <property type="entry name" value="Knr4/Smi1-like_dom"/>
</dbReference>
<feature type="domain" description="Knr4/Smi1-like" evidence="1">
    <location>
        <begin position="32"/>
        <end position="175"/>
    </location>
</feature>
<proteinExistence type="predicted"/>